<feature type="transmembrane region" description="Helical" evidence="5">
    <location>
        <begin position="299"/>
        <end position="319"/>
    </location>
</feature>
<feature type="non-terminal residue" evidence="7">
    <location>
        <position position="365"/>
    </location>
</feature>
<dbReference type="SUPFAM" id="SSF103473">
    <property type="entry name" value="MFS general substrate transporter"/>
    <property type="match status" value="1"/>
</dbReference>
<dbReference type="PANTHER" id="PTHR23508:SF10">
    <property type="entry name" value="CARBOXYLIC ACID TRANSPORTER PROTEIN HOMOLOG"/>
    <property type="match status" value="1"/>
</dbReference>
<feature type="transmembrane region" description="Helical" evidence="5">
    <location>
        <begin position="174"/>
        <end position="196"/>
    </location>
</feature>
<dbReference type="Pfam" id="PF07690">
    <property type="entry name" value="MFS_1"/>
    <property type="match status" value="1"/>
</dbReference>
<feature type="transmembrane region" description="Helical" evidence="5">
    <location>
        <begin position="143"/>
        <end position="162"/>
    </location>
</feature>
<dbReference type="EMBL" id="BARU01002257">
    <property type="protein sequence ID" value="GAH25935.1"/>
    <property type="molecule type" value="Genomic_DNA"/>
</dbReference>
<feature type="domain" description="Major facilitator superfamily (MFS) profile" evidence="6">
    <location>
        <begin position="14"/>
        <end position="365"/>
    </location>
</feature>
<dbReference type="PROSITE" id="PS00216">
    <property type="entry name" value="SUGAR_TRANSPORT_1"/>
    <property type="match status" value="1"/>
</dbReference>
<feature type="transmembrane region" description="Helical" evidence="5">
    <location>
        <begin position="12"/>
        <end position="33"/>
    </location>
</feature>
<evidence type="ECO:0000259" key="6">
    <source>
        <dbReference type="PROSITE" id="PS50850"/>
    </source>
</evidence>
<dbReference type="InterPro" id="IPR020846">
    <property type="entry name" value="MFS_dom"/>
</dbReference>
<dbReference type="PROSITE" id="PS50850">
    <property type="entry name" value="MFS"/>
    <property type="match status" value="1"/>
</dbReference>
<dbReference type="InterPro" id="IPR005829">
    <property type="entry name" value="Sugar_transporter_CS"/>
</dbReference>
<feature type="transmembrane region" description="Helical" evidence="5">
    <location>
        <begin position="53"/>
        <end position="75"/>
    </location>
</feature>
<evidence type="ECO:0000256" key="1">
    <source>
        <dbReference type="ARBA" id="ARBA00004141"/>
    </source>
</evidence>
<dbReference type="InterPro" id="IPR011701">
    <property type="entry name" value="MFS"/>
</dbReference>
<feature type="transmembrane region" description="Helical" evidence="5">
    <location>
        <begin position="112"/>
        <end position="131"/>
    </location>
</feature>
<keyword evidence="4 5" id="KW-0472">Membrane</keyword>
<feature type="transmembrane region" description="Helical" evidence="5">
    <location>
        <begin position="235"/>
        <end position="252"/>
    </location>
</feature>
<evidence type="ECO:0000313" key="7">
    <source>
        <dbReference type="EMBL" id="GAH25935.1"/>
    </source>
</evidence>
<dbReference type="GO" id="GO:0005886">
    <property type="term" value="C:plasma membrane"/>
    <property type="evidence" value="ECO:0007669"/>
    <property type="project" value="TreeGrafter"/>
</dbReference>
<dbReference type="AlphaFoldDB" id="X1F022"/>
<dbReference type="Gene3D" id="1.20.1250.20">
    <property type="entry name" value="MFS general substrate transporter like domains"/>
    <property type="match status" value="2"/>
</dbReference>
<evidence type="ECO:0000256" key="4">
    <source>
        <dbReference type="ARBA" id="ARBA00023136"/>
    </source>
</evidence>
<gene>
    <name evidence="7" type="ORF">S03H2_05416</name>
</gene>
<name>X1F022_9ZZZZ</name>
<feature type="transmembrane region" description="Helical" evidence="5">
    <location>
        <begin position="272"/>
        <end position="292"/>
    </location>
</feature>
<accession>X1F022</accession>
<evidence type="ECO:0000256" key="3">
    <source>
        <dbReference type="ARBA" id="ARBA00022989"/>
    </source>
</evidence>
<evidence type="ECO:0000256" key="5">
    <source>
        <dbReference type="SAM" id="Phobius"/>
    </source>
</evidence>
<dbReference type="PANTHER" id="PTHR23508">
    <property type="entry name" value="CARBOXYLIC ACID TRANSPORTER PROTEIN HOMOLOG"/>
    <property type="match status" value="1"/>
</dbReference>
<reference evidence="7" key="1">
    <citation type="journal article" date="2014" name="Front. Microbiol.">
        <title>High frequency of phylogenetically diverse reductive dehalogenase-homologous genes in deep subseafloor sedimentary metagenomes.</title>
        <authorList>
            <person name="Kawai M."/>
            <person name="Futagami T."/>
            <person name="Toyoda A."/>
            <person name="Takaki Y."/>
            <person name="Nishi S."/>
            <person name="Hori S."/>
            <person name="Arai W."/>
            <person name="Tsubouchi T."/>
            <person name="Morono Y."/>
            <person name="Uchiyama I."/>
            <person name="Ito T."/>
            <person name="Fujiyama A."/>
            <person name="Inagaki F."/>
            <person name="Takami H."/>
        </authorList>
    </citation>
    <scope>NUCLEOTIDE SEQUENCE</scope>
    <source>
        <strain evidence="7">Expedition CK06-06</strain>
    </source>
</reference>
<organism evidence="7">
    <name type="scientific">marine sediment metagenome</name>
    <dbReference type="NCBI Taxonomy" id="412755"/>
    <lineage>
        <taxon>unclassified sequences</taxon>
        <taxon>metagenomes</taxon>
        <taxon>ecological metagenomes</taxon>
    </lineage>
</organism>
<evidence type="ECO:0000256" key="2">
    <source>
        <dbReference type="ARBA" id="ARBA00022692"/>
    </source>
</evidence>
<comment type="caution">
    <text evidence="7">The sequence shown here is derived from an EMBL/GenBank/DDBJ whole genome shotgun (WGS) entry which is preliminary data.</text>
</comment>
<comment type="subcellular location">
    <subcellularLocation>
        <location evidence="1">Membrane</location>
        <topology evidence="1">Multi-pass membrane protein</topology>
    </subcellularLocation>
</comment>
<proteinExistence type="predicted"/>
<feature type="transmembrane region" description="Helical" evidence="5">
    <location>
        <begin position="325"/>
        <end position="346"/>
    </location>
</feature>
<dbReference type="GO" id="GO:0046943">
    <property type="term" value="F:carboxylic acid transmembrane transporter activity"/>
    <property type="evidence" value="ECO:0007669"/>
    <property type="project" value="TreeGrafter"/>
</dbReference>
<sequence length="365" mass="40822">MSEEKTIRKSLGYLIFLIFFLSLVEIFDTYTTLFPNVIVSKVQDEFLASETQVIADSIMSLAIAVASIGMYFVVVNQFLADLIGRRIMLFITVLGMGLASLFIFFTTNLIQYTSSLFFLYVFFSSDIWTIYISEESPKERRGLYLNLILVAGCIGAILVPVFRSIFITETSPVTAWRSMTIFAFLAIPIAFLMLGIKETSKFKELKEMRKSDDFVKQSPFLNLKKPFDKQYRRQFIPILIMAFISGLNYIFIQMGESFLANNVNLEEGDVNIVVTIMSVSAICGYLITGVFVDKVGRKPLFYIYTILTPIAIFIVIIGVQSPDLALIAACIGAGLATITFYGLGIVNRLVSIEILPTDIRGTGTG</sequence>
<keyword evidence="3 5" id="KW-1133">Transmembrane helix</keyword>
<protein>
    <recommendedName>
        <fullName evidence="6">Major facilitator superfamily (MFS) profile domain-containing protein</fullName>
    </recommendedName>
</protein>
<dbReference type="InterPro" id="IPR036259">
    <property type="entry name" value="MFS_trans_sf"/>
</dbReference>
<keyword evidence="2 5" id="KW-0812">Transmembrane</keyword>
<feature type="transmembrane region" description="Helical" evidence="5">
    <location>
        <begin position="87"/>
        <end position="106"/>
    </location>
</feature>